<dbReference type="AlphaFoldDB" id="A0A9W5B7Y0"/>
<dbReference type="EMBL" id="FBVY01000049">
    <property type="protein sequence ID" value="CUX03849.1"/>
    <property type="molecule type" value="Genomic_DNA"/>
</dbReference>
<name>A0A9W5B7Y0_9HYPH</name>
<dbReference type="Proteomes" id="UP000191933">
    <property type="component" value="Unassembled WGS sequence"/>
</dbReference>
<sequence length="104" mass="11776">MTLPCERHQADRSFKWHPAKFAMFLIENNGRFAVREPNKNRQHTYSVAISFIELLADISRIEAVADQARLFPHFSEGCLPGFFAALYGASYLTPLSNQSVVSTK</sequence>
<comment type="caution">
    <text evidence="1">The sequence shown here is derived from an EMBL/GenBank/DDBJ whole genome shotgun (WGS) entry which is preliminary data.</text>
</comment>
<gene>
    <name evidence="1" type="ORF">AGR2A_pc0044</name>
</gene>
<accession>A0A9W5B7Y0</accession>
<proteinExistence type="predicted"/>
<organism evidence="1 2">
    <name type="scientific">Agrobacterium genomosp. 2 str. CFBP 5494</name>
    <dbReference type="NCBI Taxonomy" id="1183436"/>
    <lineage>
        <taxon>Bacteria</taxon>
        <taxon>Pseudomonadati</taxon>
        <taxon>Pseudomonadota</taxon>
        <taxon>Alphaproteobacteria</taxon>
        <taxon>Hyphomicrobiales</taxon>
        <taxon>Rhizobiaceae</taxon>
        <taxon>Rhizobium/Agrobacterium group</taxon>
        <taxon>Agrobacterium</taxon>
        <taxon>Agrobacterium tumefaciens complex</taxon>
    </lineage>
</organism>
<protein>
    <submittedName>
        <fullName evidence="1">Uncharacterized protein</fullName>
    </submittedName>
</protein>
<evidence type="ECO:0000313" key="2">
    <source>
        <dbReference type="Proteomes" id="UP000191933"/>
    </source>
</evidence>
<evidence type="ECO:0000313" key="1">
    <source>
        <dbReference type="EMBL" id="CUX03849.1"/>
    </source>
</evidence>
<keyword evidence="2" id="KW-1185">Reference proteome</keyword>
<reference evidence="1 2" key="1">
    <citation type="submission" date="2016-01" db="EMBL/GenBank/DDBJ databases">
        <authorList>
            <person name="Regsiter A."/>
            <person name="william w."/>
        </authorList>
    </citation>
    <scope>NUCLEOTIDE SEQUENCE [LARGE SCALE GENOMIC DNA]</scope>
    <source>
        <strain evidence="1 2">CFBP 5494</strain>
    </source>
</reference>